<accession>A0A151IWQ6</accession>
<evidence type="ECO:0000313" key="1">
    <source>
        <dbReference type="EMBL" id="KYN12212.1"/>
    </source>
</evidence>
<organism evidence="1 2">
    <name type="scientific">Trachymyrmex cornetzi</name>
    <dbReference type="NCBI Taxonomy" id="471704"/>
    <lineage>
        <taxon>Eukaryota</taxon>
        <taxon>Metazoa</taxon>
        <taxon>Ecdysozoa</taxon>
        <taxon>Arthropoda</taxon>
        <taxon>Hexapoda</taxon>
        <taxon>Insecta</taxon>
        <taxon>Pterygota</taxon>
        <taxon>Neoptera</taxon>
        <taxon>Endopterygota</taxon>
        <taxon>Hymenoptera</taxon>
        <taxon>Apocrita</taxon>
        <taxon>Aculeata</taxon>
        <taxon>Formicoidea</taxon>
        <taxon>Formicidae</taxon>
        <taxon>Myrmicinae</taxon>
        <taxon>Trachymyrmex</taxon>
    </lineage>
</organism>
<sequence>MSTDCSSVEIGAERIELGLGSPGIRTNISIYSGWVSLGRVYGDSILFKAQFISFTLIVRKYWEISIKPVII</sequence>
<gene>
    <name evidence="1" type="ORF">ALC57_15609</name>
</gene>
<protein>
    <submittedName>
        <fullName evidence="1">Uncharacterized protein</fullName>
    </submittedName>
</protein>
<reference evidence="1 2" key="1">
    <citation type="submission" date="2015-09" db="EMBL/GenBank/DDBJ databases">
        <title>Trachymyrmex cornetzi WGS genome.</title>
        <authorList>
            <person name="Nygaard S."/>
            <person name="Hu H."/>
            <person name="Boomsma J."/>
            <person name="Zhang G."/>
        </authorList>
    </citation>
    <scope>NUCLEOTIDE SEQUENCE [LARGE SCALE GENOMIC DNA]</scope>
    <source>
        <strain evidence="1">Tcor2-1</strain>
        <tissue evidence="1">Whole body</tissue>
    </source>
</reference>
<proteinExistence type="predicted"/>
<dbReference type="EMBL" id="KQ980849">
    <property type="protein sequence ID" value="KYN12212.1"/>
    <property type="molecule type" value="Genomic_DNA"/>
</dbReference>
<name>A0A151IWQ6_9HYME</name>
<evidence type="ECO:0000313" key="2">
    <source>
        <dbReference type="Proteomes" id="UP000078492"/>
    </source>
</evidence>
<dbReference type="Proteomes" id="UP000078492">
    <property type="component" value="Unassembled WGS sequence"/>
</dbReference>
<dbReference type="AlphaFoldDB" id="A0A151IWQ6"/>
<keyword evidence="2" id="KW-1185">Reference proteome</keyword>